<dbReference type="InterPro" id="IPR003593">
    <property type="entry name" value="AAA+_ATPase"/>
</dbReference>
<dbReference type="InterPro" id="IPR016024">
    <property type="entry name" value="ARM-type_fold"/>
</dbReference>
<name>A0A8H7YMG5_AJECA</name>
<dbReference type="Pfam" id="PF13646">
    <property type="entry name" value="HEAT_2"/>
    <property type="match status" value="2"/>
</dbReference>
<sequence length="1540" mass="176384">MDCARYTVGWIAPLPLELTAAKGMFESRSIEKIDFDGHSFYGGKMGEHYVVMGVQHKMGTDAASDLAARMRSAFKNIEFFLVVGIGGGVPSYGPPGAKSEIVLGDVVVSVPFGDYGGVVRYDSGAWVKGGQLEKRGHINGPSSRLLETANLLKADHQAYRRASLPPYLREMRTRIDRDERDKFEDPGAHMDNLFIEYDHPQRFRDRPCEGHCDLSRSKNRDSRGIEAVRPADTPKIHYGNIASSNQVQRSEDMRNDLQNRLQVICFEMEGAGVVQGHDCLVVRGICDYSDSHKNKIWQAYAAATAAAYARDYLRMMPKSDHAAIDDPLVLLKKYYFKSDLLRIERLSGALLDMEQCYINLTIVEHKRQLSGSQTVTPFSLFSRLKVETTDQGEIISLPSLFDERELDDKKLLPRRIFIRGRAGVGKTTLCKKIVHDYIQKDMWKQWFDCILWVPLRRLKTQLQGNKGYRNFGDLFYNEYFLSHHDGEALAKRLWSMVNNRAYAGRILFILDGLDEMSRELNSGTDTSRLLDELLAWPQVIVTSRPLGVSLPKEFDLELEAVGFQPKQVDEYLAKTLKADRADKSDIIAHNIRSFIKSHPVIQGLARIPILLDALSFTWDNDSMDGEGKGKESMTMTMLYHNIELSLWKKDAIRLGKKDDDGPLTTTSIENYTEIWQIEEFIEAEMAIVEYLAFAGLYYNIIEFDNDFRMEAYKELRRFKVTDNVLANLSFLRSSDAYLQHRKKQYHFLHLTFQEYFAARYFVRCWTPEEHPGSKLNLLKQRQPAEISPEEFLRREKYNGRYNIFWRFVSGLLFIDYSEKLPYFFQQLENEPRDLLGPAHLQLLMHCFNEVPRSGIKSNLNSIHENMNNRCEQWSLFEHKLLHKMYLCRETEFPNCVLNKMILTKSGELLAILYALNQRHYLTLDLVQGLVSLLGDKSQGVTVRRSTAEALRKYNNLPKYALRGLGSLLMDKDEHSMIKSVVVETLGMQNSLPEDGLQCLVSLLRDGNPNVRWSATVGLVRHDILPKDALMSGSEHEFRNDMRLDMGLKKHNGLRKAAFQGPISKDIWRGDWHLAPRLQEELNDLLYITLPHFELHLRILAVKQPIAKYLATYDYLPRDEKKSVLFGQIDKIHRFMSQLRDKDEDIKSFVIEALRKEKNLPRGVLHGFVLLLRNKIDIKLLATMILEENSLPEDALQGLTSLLKDDNQYIRLLAIEALEAQNKFPGYALPDVISLLRDEDRDIRRLAAIVLGKQNSLPEDALQGLTSLLKDDNQDIRLLAIEALEVQNKFPGYTLPDVISLLRDEDRDIRRLATMILEENSLPEDALQGLTSLLKDDNQDIRFLAIKTLEAQNKLPGYALPGVISLLRDDDRYIRQLAAIVLGKQNNLPEDAVQGLIPLLRDDERYIRRSAAIVLGKQNSLPEDAVQGLISLLRDEDRRVRRSAASIVLNSDNIMGTIVPSSDTSILQDLYTALVEESMEKQLSCYMQDNRLRIETPKKRREFSLPSKDTLFKAFCTKARAMESPNLPVLLEVASTYPLDE</sequence>
<dbReference type="InterPro" id="IPR011989">
    <property type="entry name" value="ARM-like"/>
</dbReference>
<dbReference type="Gene3D" id="3.40.50.1580">
    <property type="entry name" value="Nucleoside phosphorylase domain"/>
    <property type="match status" value="1"/>
</dbReference>
<dbReference type="OrthoDB" id="1658288at2759"/>
<dbReference type="EMBL" id="JAEVHI010000004">
    <property type="protein sequence ID" value="KAG5293901.1"/>
    <property type="molecule type" value="Genomic_DNA"/>
</dbReference>
<dbReference type="SUPFAM" id="SSF53167">
    <property type="entry name" value="Purine and uridine phosphorylases"/>
    <property type="match status" value="1"/>
</dbReference>
<dbReference type="PANTHER" id="PTHR46082:SF11">
    <property type="entry name" value="AAA+ ATPASE DOMAIN-CONTAINING PROTEIN-RELATED"/>
    <property type="match status" value="1"/>
</dbReference>
<dbReference type="SUPFAM" id="SSF52540">
    <property type="entry name" value="P-loop containing nucleoside triphosphate hydrolases"/>
    <property type="match status" value="1"/>
</dbReference>
<dbReference type="PANTHER" id="PTHR46082">
    <property type="entry name" value="ATP/GTP-BINDING PROTEIN-RELATED"/>
    <property type="match status" value="1"/>
</dbReference>
<feature type="domain" description="NACHT" evidence="1">
    <location>
        <begin position="414"/>
        <end position="545"/>
    </location>
</feature>
<dbReference type="InterPro" id="IPR027417">
    <property type="entry name" value="P-loop_NTPase"/>
</dbReference>
<evidence type="ECO:0000313" key="3">
    <source>
        <dbReference type="Proteomes" id="UP000670092"/>
    </source>
</evidence>
<dbReference type="Gene3D" id="1.25.10.10">
    <property type="entry name" value="Leucine-rich Repeat Variant"/>
    <property type="match status" value="3"/>
</dbReference>
<dbReference type="InterPro" id="IPR055496">
    <property type="entry name" value="DUF7068"/>
</dbReference>
<dbReference type="SMART" id="SM00382">
    <property type="entry name" value="AAA"/>
    <property type="match status" value="1"/>
</dbReference>
<dbReference type="VEuPathDB" id="FungiDB:I7I52_05374"/>
<dbReference type="InterPro" id="IPR035994">
    <property type="entry name" value="Nucleoside_phosphorylase_sf"/>
</dbReference>
<evidence type="ECO:0000259" key="1">
    <source>
        <dbReference type="PROSITE" id="PS50837"/>
    </source>
</evidence>
<dbReference type="SUPFAM" id="SSF48371">
    <property type="entry name" value="ARM repeat"/>
    <property type="match status" value="1"/>
</dbReference>
<evidence type="ECO:0000313" key="2">
    <source>
        <dbReference type="EMBL" id="KAG5293901.1"/>
    </source>
</evidence>
<accession>A0A8H7YMG5</accession>
<proteinExistence type="predicted"/>
<dbReference type="InterPro" id="IPR007111">
    <property type="entry name" value="NACHT_NTPase"/>
</dbReference>
<organism evidence="2 3">
    <name type="scientific">Ajellomyces capsulatus</name>
    <name type="common">Darling's disease fungus</name>
    <name type="synonym">Histoplasma capsulatum</name>
    <dbReference type="NCBI Taxonomy" id="5037"/>
    <lineage>
        <taxon>Eukaryota</taxon>
        <taxon>Fungi</taxon>
        <taxon>Dikarya</taxon>
        <taxon>Ascomycota</taxon>
        <taxon>Pezizomycotina</taxon>
        <taxon>Eurotiomycetes</taxon>
        <taxon>Eurotiomycetidae</taxon>
        <taxon>Onygenales</taxon>
        <taxon>Ajellomycetaceae</taxon>
        <taxon>Histoplasma</taxon>
    </lineage>
</organism>
<dbReference type="Pfam" id="PF23238">
    <property type="entry name" value="DUF7068"/>
    <property type="match status" value="1"/>
</dbReference>
<dbReference type="Gene3D" id="3.40.50.300">
    <property type="entry name" value="P-loop containing nucleotide triphosphate hydrolases"/>
    <property type="match status" value="1"/>
</dbReference>
<protein>
    <submittedName>
        <fullName evidence="2">Pfs domain-containing protein</fullName>
    </submittedName>
</protein>
<dbReference type="GO" id="GO:0009116">
    <property type="term" value="P:nucleoside metabolic process"/>
    <property type="evidence" value="ECO:0007669"/>
    <property type="project" value="InterPro"/>
</dbReference>
<dbReference type="PROSITE" id="PS50837">
    <property type="entry name" value="NACHT"/>
    <property type="match status" value="1"/>
</dbReference>
<dbReference type="Proteomes" id="UP000670092">
    <property type="component" value="Unassembled WGS sequence"/>
</dbReference>
<reference evidence="2 3" key="1">
    <citation type="submission" date="2021-01" db="EMBL/GenBank/DDBJ databases">
        <title>Chromosome-level genome assembly of a human fungal pathogen reveals clustering of transcriptionally co-regulated genes.</title>
        <authorList>
            <person name="Voorhies M."/>
            <person name="Cohen S."/>
            <person name="Shea T.P."/>
            <person name="Petrus S."/>
            <person name="Munoz J.F."/>
            <person name="Poplawski S."/>
            <person name="Goldman W.E."/>
            <person name="Michael T."/>
            <person name="Cuomo C.A."/>
            <person name="Sil A."/>
            <person name="Beyhan S."/>
        </authorList>
    </citation>
    <scope>NUCLEOTIDE SEQUENCE [LARGE SCALE GENOMIC DNA]</scope>
    <source>
        <strain evidence="2 3">G184AR</strain>
    </source>
</reference>
<dbReference type="GO" id="GO:0003824">
    <property type="term" value="F:catalytic activity"/>
    <property type="evidence" value="ECO:0007669"/>
    <property type="project" value="InterPro"/>
</dbReference>
<dbReference type="InterPro" id="IPR053137">
    <property type="entry name" value="NLR-like"/>
</dbReference>
<gene>
    <name evidence="2" type="ORF">I7I52_05374</name>
</gene>
<comment type="caution">
    <text evidence="2">The sequence shown here is derived from an EMBL/GenBank/DDBJ whole genome shotgun (WGS) entry which is preliminary data.</text>
</comment>
<dbReference type="Pfam" id="PF05729">
    <property type="entry name" value="NACHT"/>
    <property type="match status" value="1"/>
</dbReference>